<evidence type="ECO:0000313" key="2">
    <source>
        <dbReference type="Proteomes" id="UP001266305"/>
    </source>
</evidence>
<evidence type="ECO:0000313" key="1">
    <source>
        <dbReference type="EMBL" id="KAK2116684.1"/>
    </source>
</evidence>
<dbReference type="Proteomes" id="UP001266305">
    <property type="component" value="Unassembled WGS sequence"/>
</dbReference>
<protein>
    <submittedName>
        <fullName evidence="1">Uncharacterized protein</fullName>
    </submittedName>
</protein>
<sequence>SMVDENGFGPVEIKVHYSCVAANTELSLGQGIVIGVRSEQDQHLSDSGESKLR</sequence>
<feature type="non-terminal residue" evidence="1">
    <location>
        <position position="53"/>
    </location>
</feature>
<reference evidence="1 2" key="1">
    <citation type="submission" date="2023-05" db="EMBL/GenBank/DDBJ databases">
        <title>B98-5 Cell Line De Novo Hybrid Assembly: An Optical Mapping Approach.</title>
        <authorList>
            <person name="Kananen K."/>
            <person name="Auerbach J.A."/>
            <person name="Kautto E."/>
            <person name="Blachly J.S."/>
        </authorList>
    </citation>
    <scope>NUCLEOTIDE SEQUENCE [LARGE SCALE GENOMIC DNA]</scope>
    <source>
        <strain evidence="1">B95-8</strain>
        <tissue evidence="1">Cell line</tissue>
    </source>
</reference>
<proteinExistence type="predicted"/>
<feature type="non-terminal residue" evidence="1">
    <location>
        <position position="1"/>
    </location>
</feature>
<keyword evidence="2" id="KW-1185">Reference proteome</keyword>
<organism evidence="1 2">
    <name type="scientific">Saguinus oedipus</name>
    <name type="common">Cotton-top tamarin</name>
    <name type="synonym">Oedipomidas oedipus</name>
    <dbReference type="NCBI Taxonomy" id="9490"/>
    <lineage>
        <taxon>Eukaryota</taxon>
        <taxon>Metazoa</taxon>
        <taxon>Chordata</taxon>
        <taxon>Craniata</taxon>
        <taxon>Vertebrata</taxon>
        <taxon>Euteleostomi</taxon>
        <taxon>Mammalia</taxon>
        <taxon>Eutheria</taxon>
        <taxon>Euarchontoglires</taxon>
        <taxon>Primates</taxon>
        <taxon>Haplorrhini</taxon>
        <taxon>Platyrrhini</taxon>
        <taxon>Cebidae</taxon>
        <taxon>Callitrichinae</taxon>
        <taxon>Saguinus</taxon>
    </lineage>
</organism>
<gene>
    <name evidence="1" type="ORF">P7K49_003570</name>
</gene>
<accession>A0ABQ9W4Y9</accession>
<dbReference type="EMBL" id="JASSZA010000002">
    <property type="protein sequence ID" value="KAK2116684.1"/>
    <property type="molecule type" value="Genomic_DNA"/>
</dbReference>
<comment type="caution">
    <text evidence="1">The sequence shown here is derived from an EMBL/GenBank/DDBJ whole genome shotgun (WGS) entry which is preliminary data.</text>
</comment>
<name>A0ABQ9W4Y9_SAGOE</name>